<sequence length="96" mass="10442">MICARELWIGRAVSNLISNAMKYGGNGTKFGSIGSGGDEFVTPKMQLIGDSWAEFDNGKRKIVDGRMVEKDNECVISQELAELNKISVGDTITLKS</sequence>
<gene>
    <name evidence="1" type="ORF">B7C51_22920</name>
</gene>
<name>A0A1V0UXX2_9BACL</name>
<reference evidence="1 2" key="1">
    <citation type="submission" date="2017-03" db="EMBL/GenBank/DDBJ databases">
        <title>Paenibacillus larvae genome sequencing.</title>
        <authorList>
            <person name="Dingman D.W."/>
        </authorList>
    </citation>
    <scope>NUCLEOTIDE SEQUENCE [LARGE SCALE GENOMIC DNA]</scope>
    <source>
        <strain evidence="1 2">SAG 10367</strain>
    </source>
</reference>
<dbReference type="AlphaFoldDB" id="A0A1V0UXX2"/>
<protein>
    <submittedName>
        <fullName evidence="1">Uncharacterized protein</fullName>
    </submittedName>
</protein>
<dbReference type="EMBL" id="CP020557">
    <property type="protein sequence ID" value="ARF70085.1"/>
    <property type="molecule type" value="Genomic_DNA"/>
</dbReference>
<organism evidence="1 2">
    <name type="scientific">Paenibacillus larvae subsp. pulvifaciens</name>
    <dbReference type="NCBI Taxonomy" id="1477"/>
    <lineage>
        <taxon>Bacteria</taxon>
        <taxon>Bacillati</taxon>
        <taxon>Bacillota</taxon>
        <taxon>Bacilli</taxon>
        <taxon>Bacillales</taxon>
        <taxon>Paenibacillaceae</taxon>
        <taxon>Paenibacillus</taxon>
    </lineage>
</organism>
<evidence type="ECO:0000313" key="1">
    <source>
        <dbReference type="EMBL" id="ARF70085.1"/>
    </source>
</evidence>
<proteinExistence type="predicted"/>
<evidence type="ECO:0000313" key="2">
    <source>
        <dbReference type="Proteomes" id="UP000192727"/>
    </source>
</evidence>
<accession>A0A1V0UXX2</accession>
<dbReference type="Proteomes" id="UP000192727">
    <property type="component" value="Chromosome"/>
</dbReference>